<dbReference type="Proteomes" id="UP000029669">
    <property type="component" value="Chromosome"/>
</dbReference>
<protein>
    <submittedName>
        <fullName evidence="7">O-antigen ligase like membrane protein</fullName>
    </submittedName>
</protein>
<feature type="transmembrane region" description="Helical" evidence="5">
    <location>
        <begin position="87"/>
        <end position="105"/>
    </location>
</feature>
<dbReference type="HOGENOM" id="CLU_676032_0_0_9"/>
<name>A0A097APV1_THEKI</name>
<feature type="transmembrane region" description="Helical" evidence="5">
    <location>
        <begin position="6"/>
        <end position="23"/>
    </location>
</feature>
<feature type="transmembrane region" description="Helical" evidence="5">
    <location>
        <begin position="219"/>
        <end position="237"/>
    </location>
</feature>
<dbReference type="OrthoDB" id="9806320at2"/>
<feature type="domain" description="O-antigen ligase-related" evidence="6">
    <location>
        <begin position="205"/>
        <end position="353"/>
    </location>
</feature>
<evidence type="ECO:0000256" key="3">
    <source>
        <dbReference type="ARBA" id="ARBA00022989"/>
    </source>
</evidence>
<feature type="transmembrane region" description="Helical" evidence="5">
    <location>
        <begin position="197"/>
        <end position="213"/>
    </location>
</feature>
<comment type="subcellular location">
    <subcellularLocation>
        <location evidence="1">Membrane</location>
        <topology evidence="1">Multi-pass membrane protein</topology>
    </subcellularLocation>
</comment>
<keyword evidence="7" id="KW-0436">Ligase</keyword>
<dbReference type="EMBL" id="CP009170">
    <property type="protein sequence ID" value="AIS51854.1"/>
    <property type="molecule type" value="Genomic_DNA"/>
</dbReference>
<reference evidence="8" key="1">
    <citation type="journal article" date="2015" name="Genome Announc.">
        <title>Whole-Genome Sequences of 80 Environmental and Clinical Isolates of Burkholderia pseudomallei.</title>
        <authorList>
            <person name="Johnson S.L."/>
            <person name="Baker A.L."/>
            <person name="Chain P.S."/>
            <person name="Currie B.J."/>
            <person name="Daligault H.E."/>
            <person name="Davenport K.W."/>
            <person name="Davis C.B."/>
            <person name="Inglis T.J."/>
            <person name="Kaestli M."/>
            <person name="Koren S."/>
            <person name="Mayo M."/>
            <person name="Merritt A.J."/>
            <person name="Price E.P."/>
            <person name="Sarovich D.S."/>
            <person name="Warner J."/>
            <person name="Rosovitz M.J."/>
        </authorList>
    </citation>
    <scope>NUCLEOTIDE SEQUENCE [LARGE SCALE GENOMIC DNA]</scope>
    <source>
        <strain evidence="8">DSM 2030</strain>
    </source>
</reference>
<keyword evidence="2 5" id="KW-0812">Transmembrane</keyword>
<proteinExistence type="predicted"/>
<accession>A0A097APV1</accession>
<feature type="transmembrane region" description="Helical" evidence="5">
    <location>
        <begin position="337"/>
        <end position="356"/>
    </location>
</feature>
<feature type="transmembrane region" description="Helical" evidence="5">
    <location>
        <begin position="143"/>
        <end position="160"/>
    </location>
</feature>
<dbReference type="STRING" id="2325.TKV_c06700"/>
<dbReference type="InterPro" id="IPR007016">
    <property type="entry name" value="O-antigen_ligase-rel_domated"/>
</dbReference>
<feature type="transmembrane region" description="Helical" evidence="5">
    <location>
        <begin position="56"/>
        <end position="75"/>
    </location>
</feature>
<sequence length="407" mass="46872">MITNYAIFLLLGFFLGIVVFGIFHLSIDAGLFLGLFLFSDSLLFILSKVLPDYKSLLVIFLFFIGVTISLVLLFPYRTFKGLDERGVFYWTLFLLYTLLSLIWSSNREYGYFKLLLFLVKGYFPGIVVFIVFKIFKKFAYKSLIFWGVIYSIVLLIYGTYEYHGRISLPGQNPIWTARSLILFITILLLYQEKSRLLVIWKIVLLCCSIYLFLKTQSRGPLIAFIFTWTYYIINKLIGPKNGGLFRVKLSKTILTFMFLISLFVMTVMLPSFNQSSVFNGDNRFAVLINKNLLSEDQNFVSRKIMWKEALNKFYNSPFLGVGAGGYSFSGIDYPHNLLLEIMSELGIIGLILWGMSLYRSFKATKGDLIMRMFFLQTIFFSLFSGDLGGNYEHVIIGLAALAKRQKV</sequence>
<feature type="transmembrane region" description="Helical" evidence="5">
    <location>
        <begin position="249"/>
        <end position="269"/>
    </location>
</feature>
<gene>
    <name evidence="7" type="ORF">TKV_c06700</name>
</gene>
<evidence type="ECO:0000256" key="4">
    <source>
        <dbReference type="ARBA" id="ARBA00023136"/>
    </source>
</evidence>
<keyword evidence="8" id="KW-1185">Reference proteome</keyword>
<feature type="transmembrane region" description="Helical" evidence="5">
    <location>
        <begin position="111"/>
        <end position="131"/>
    </location>
</feature>
<dbReference type="KEGG" id="tki:TKV_c06700"/>
<evidence type="ECO:0000256" key="2">
    <source>
        <dbReference type="ARBA" id="ARBA00022692"/>
    </source>
</evidence>
<dbReference type="AlphaFoldDB" id="A0A097APV1"/>
<evidence type="ECO:0000313" key="8">
    <source>
        <dbReference type="Proteomes" id="UP000029669"/>
    </source>
</evidence>
<evidence type="ECO:0000313" key="7">
    <source>
        <dbReference type="EMBL" id="AIS51854.1"/>
    </source>
</evidence>
<organism evidence="7 8">
    <name type="scientific">Thermoanaerobacter kivui</name>
    <name type="common">Acetogenium kivui</name>
    <dbReference type="NCBI Taxonomy" id="2325"/>
    <lineage>
        <taxon>Bacteria</taxon>
        <taxon>Bacillati</taxon>
        <taxon>Bacillota</taxon>
        <taxon>Clostridia</taxon>
        <taxon>Thermoanaerobacterales</taxon>
        <taxon>Thermoanaerobacteraceae</taxon>
        <taxon>Thermoanaerobacter</taxon>
    </lineage>
</organism>
<evidence type="ECO:0000259" key="6">
    <source>
        <dbReference type="Pfam" id="PF04932"/>
    </source>
</evidence>
<keyword evidence="4 5" id="KW-0472">Membrane</keyword>
<evidence type="ECO:0000256" key="5">
    <source>
        <dbReference type="SAM" id="Phobius"/>
    </source>
</evidence>
<keyword evidence="3 5" id="KW-1133">Transmembrane helix</keyword>
<dbReference type="RefSeq" id="WP_049684731.1">
    <property type="nucleotide sequence ID" value="NZ_CP009170.1"/>
</dbReference>
<dbReference type="GO" id="GO:0016020">
    <property type="term" value="C:membrane"/>
    <property type="evidence" value="ECO:0007669"/>
    <property type="project" value="UniProtKB-SubCell"/>
</dbReference>
<dbReference type="eggNOG" id="ENOG5033Z9Y">
    <property type="taxonomic scope" value="Bacteria"/>
</dbReference>
<dbReference type="Pfam" id="PF04932">
    <property type="entry name" value="Wzy_C"/>
    <property type="match status" value="1"/>
</dbReference>
<dbReference type="InterPro" id="IPR051533">
    <property type="entry name" value="WaaL-like"/>
</dbReference>
<dbReference type="PANTHER" id="PTHR37422">
    <property type="entry name" value="TEICHURONIC ACID BIOSYNTHESIS PROTEIN TUAE"/>
    <property type="match status" value="1"/>
</dbReference>
<dbReference type="PANTHER" id="PTHR37422:SF17">
    <property type="entry name" value="O-ANTIGEN LIGASE"/>
    <property type="match status" value="1"/>
</dbReference>
<evidence type="ECO:0000256" key="1">
    <source>
        <dbReference type="ARBA" id="ARBA00004141"/>
    </source>
</evidence>
<dbReference type="GO" id="GO:0016874">
    <property type="term" value="F:ligase activity"/>
    <property type="evidence" value="ECO:0007669"/>
    <property type="project" value="UniProtKB-KW"/>
</dbReference>
<feature type="transmembrane region" description="Helical" evidence="5">
    <location>
        <begin position="172"/>
        <end position="190"/>
    </location>
</feature>